<evidence type="ECO:0000313" key="1">
    <source>
        <dbReference type="EMBL" id="KAF3553266.1"/>
    </source>
</evidence>
<dbReference type="AlphaFoldDB" id="A0A8S9QJJ8"/>
<accession>A0A8S9QJJ8</accession>
<name>A0A8S9QJJ8_BRACR</name>
<proteinExistence type="predicted"/>
<organism evidence="1 2">
    <name type="scientific">Brassica cretica</name>
    <name type="common">Mustard</name>
    <dbReference type="NCBI Taxonomy" id="69181"/>
    <lineage>
        <taxon>Eukaryota</taxon>
        <taxon>Viridiplantae</taxon>
        <taxon>Streptophyta</taxon>
        <taxon>Embryophyta</taxon>
        <taxon>Tracheophyta</taxon>
        <taxon>Spermatophyta</taxon>
        <taxon>Magnoliopsida</taxon>
        <taxon>eudicotyledons</taxon>
        <taxon>Gunneridae</taxon>
        <taxon>Pentapetalae</taxon>
        <taxon>rosids</taxon>
        <taxon>malvids</taxon>
        <taxon>Brassicales</taxon>
        <taxon>Brassicaceae</taxon>
        <taxon>Brassiceae</taxon>
        <taxon>Brassica</taxon>
    </lineage>
</organism>
<comment type="caution">
    <text evidence="1">The sequence shown here is derived from an EMBL/GenBank/DDBJ whole genome shotgun (WGS) entry which is preliminary data.</text>
</comment>
<protein>
    <submittedName>
        <fullName evidence="1">Uncharacterized protein</fullName>
    </submittedName>
</protein>
<evidence type="ECO:0000313" key="2">
    <source>
        <dbReference type="Proteomes" id="UP000712600"/>
    </source>
</evidence>
<sequence>MRGRLVCKSDEFQFRLFTNEEDIYPCVTELADIIGKELVENTWPRDEEHHQRSWNQRIENLLVCLDGMRRYFSE</sequence>
<gene>
    <name evidence="1" type="ORF">F2Q69_00011647</name>
</gene>
<dbReference type="EMBL" id="QGKX02000996">
    <property type="protein sequence ID" value="KAF3553266.1"/>
    <property type="molecule type" value="Genomic_DNA"/>
</dbReference>
<dbReference type="Proteomes" id="UP000712600">
    <property type="component" value="Unassembled WGS sequence"/>
</dbReference>
<reference evidence="1" key="1">
    <citation type="submission" date="2019-12" db="EMBL/GenBank/DDBJ databases">
        <title>Genome sequencing and annotation of Brassica cretica.</title>
        <authorList>
            <person name="Studholme D.J."/>
            <person name="Sarris P."/>
        </authorList>
    </citation>
    <scope>NUCLEOTIDE SEQUENCE</scope>
    <source>
        <strain evidence="1">PFS-109/04</strain>
        <tissue evidence="1">Leaf</tissue>
    </source>
</reference>